<keyword evidence="3" id="KW-1185">Reference proteome</keyword>
<dbReference type="SUPFAM" id="SSF50952">
    <property type="entry name" value="Soluble quinoprotein glucose dehydrogenase"/>
    <property type="match status" value="1"/>
</dbReference>
<dbReference type="Gene3D" id="2.120.10.30">
    <property type="entry name" value="TolB, C-terminal domain"/>
    <property type="match status" value="1"/>
</dbReference>
<evidence type="ECO:0000313" key="3">
    <source>
        <dbReference type="Proteomes" id="UP000434639"/>
    </source>
</evidence>
<name>A0A7X2S162_9BACI</name>
<organism evidence="2 3">
    <name type="scientific">Metabacillus mangrovi</name>
    <dbReference type="NCBI Taxonomy" id="1491830"/>
    <lineage>
        <taxon>Bacteria</taxon>
        <taxon>Bacillati</taxon>
        <taxon>Bacillota</taxon>
        <taxon>Bacilli</taxon>
        <taxon>Bacillales</taxon>
        <taxon>Bacillaceae</taxon>
        <taxon>Metabacillus</taxon>
    </lineage>
</organism>
<dbReference type="Pfam" id="PF07995">
    <property type="entry name" value="GSDH"/>
    <property type="match status" value="1"/>
</dbReference>
<evidence type="ECO:0000259" key="1">
    <source>
        <dbReference type="Pfam" id="PF07995"/>
    </source>
</evidence>
<reference evidence="2 3" key="1">
    <citation type="journal article" date="2017" name="Int. J. Syst. Evol. Microbiol.">
        <title>Bacillus mangrovi sp. nov., isolated from a sediment sample from a mangrove forest.</title>
        <authorList>
            <person name="Gupta V."/>
            <person name="Singh P.K."/>
            <person name="Korpole S."/>
            <person name="Tanuku N.R.S."/>
            <person name="Pinnaka A.K."/>
        </authorList>
    </citation>
    <scope>NUCLEOTIDE SEQUENCE [LARGE SCALE GENOMIC DNA]</scope>
    <source>
        <strain evidence="2 3">KCTC 33872</strain>
    </source>
</reference>
<dbReference type="InterPro" id="IPR011041">
    <property type="entry name" value="Quinoprot_gluc/sorb_DH_b-prop"/>
</dbReference>
<dbReference type="InterPro" id="IPR012938">
    <property type="entry name" value="Glc/Sorbosone_DH"/>
</dbReference>
<dbReference type="PROSITE" id="PS51257">
    <property type="entry name" value="PROKAR_LIPOPROTEIN"/>
    <property type="match status" value="1"/>
</dbReference>
<gene>
    <name evidence="2" type="ORF">GKZ89_00905</name>
</gene>
<evidence type="ECO:0000313" key="2">
    <source>
        <dbReference type="EMBL" id="MTH51947.1"/>
    </source>
</evidence>
<sequence>MRKAVFLLLITLTACSGSRETSESLTAEALAENLDTPWSISAAGDTIYLTERPGAIVKIEDGKQIRMDVRLKHPLSKAAEAGLLGMELHPDFDENREAFAYYTYDDEGTSSNKLIKLKLQGGTWSETETLLDRIPSGPFHQGGRMKIGPDQKLYVTAGDAAEESKAQDPEDIGGKILRLELDGSVPEDNPDPDSPVYSLGHRNPQGMAWDNAGSLFSTEHGPDGKDEINRITPGANYGWPKISGDQKGEGFLPPLLHSGDESWAPSGAALKGDILYFAGLRGEAVFAYDLKAEKLSKIAEGYGRIRDVYSRDNDLYFITNNTDGRGTANKGDDKLYKLQRDI</sequence>
<dbReference type="Proteomes" id="UP000434639">
    <property type="component" value="Unassembled WGS sequence"/>
</dbReference>
<dbReference type="PANTHER" id="PTHR19328">
    <property type="entry name" value="HEDGEHOG-INTERACTING PROTEIN"/>
    <property type="match status" value="1"/>
</dbReference>
<comment type="caution">
    <text evidence="2">The sequence shown here is derived from an EMBL/GenBank/DDBJ whole genome shotgun (WGS) entry which is preliminary data.</text>
</comment>
<proteinExistence type="predicted"/>
<dbReference type="AlphaFoldDB" id="A0A7X2S162"/>
<dbReference type="InterPro" id="IPR011042">
    <property type="entry name" value="6-blade_b-propeller_TolB-like"/>
</dbReference>
<feature type="domain" description="Glucose/Sorbosone dehydrogenase" evidence="1">
    <location>
        <begin position="34"/>
        <end position="325"/>
    </location>
</feature>
<dbReference type="EMBL" id="WMIB01000001">
    <property type="protein sequence ID" value="MTH51947.1"/>
    <property type="molecule type" value="Genomic_DNA"/>
</dbReference>
<dbReference type="RefSeq" id="WP_155110501.1">
    <property type="nucleotide sequence ID" value="NZ_WMIB01000001.1"/>
</dbReference>
<accession>A0A7X2S162</accession>
<dbReference type="PANTHER" id="PTHR19328:SF13">
    <property type="entry name" value="HIPL1 PROTEIN"/>
    <property type="match status" value="1"/>
</dbReference>
<dbReference type="OrthoDB" id="9770043at2"/>
<protein>
    <submittedName>
        <fullName evidence="2">Quinoprotein glucose dehydrogenase</fullName>
    </submittedName>
</protein>